<dbReference type="Pfam" id="PF03635">
    <property type="entry name" value="Vps35"/>
    <property type="match status" value="1"/>
</dbReference>
<dbReference type="EMBL" id="KZ663682">
    <property type="protein sequence ID" value="PPS10756.1"/>
    <property type="molecule type" value="Genomic_DNA"/>
</dbReference>
<dbReference type="InterPro" id="IPR005378">
    <property type="entry name" value="Vps35"/>
</dbReference>
<proteinExistence type="predicted"/>
<protein>
    <submittedName>
        <fullName evidence="1">Uncharacterized protein</fullName>
    </submittedName>
</protein>
<dbReference type="OrthoDB" id="1747751at2759"/>
<dbReference type="GO" id="GO:0030906">
    <property type="term" value="C:retromer, cargo-selective complex"/>
    <property type="evidence" value="ECO:0007669"/>
    <property type="project" value="InterPro"/>
</dbReference>
<dbReference type="GO" id="GO:0006886">
    <property type="term" value="P:intracellular protein transport"/>
    <property type="evidence" value="ECO:0007669"/>
    <property type="project" value="TreeGrafter"/>
</dbReference>
<dbReference type="Proteomes" id="UP000239757">
    <property type="component" value="Unassembled WGS sequence"/>
</dbReference>
<dbReference type="PANTHER" id="PTHR11099">
    <property type="entry name" value="VACUOLAR SORTING PROTEIN 35"/>
    <property type="match status" value="1"/>
</dbReference>
<dbReference type="GO" id="GO:0042147">
    <property type="term" value="P:retrograde transport, endosome to Golgi"/>
    <property type="evidence" value="ECO:0007669"/>
    <property type="project" value="InterPro"/>
</dbReference>
<accession>A0A2P5Y5C9</accession>
<name>A0A2P5Y5C9_GOSBA</name>
<reference evidence="1 2" key="1">
    <citation type="submission" date="2015-01" db="EMBL/GenBank/DDBJ databases">
        <title>Genome of allotetraploid Gossypium barbadense reveals genomic plasticity and fiber elongation in cotton evolution.</title>
        <authorList>
            <person name="Chen X."/>
            <person name="Liu X."/>
            <person name="Zhao B."/>
            <person name="Zheng H."/>
            <person name="Hu Y."/>
            <person name="Lu G."/>
            <person name="Yang C."/>
            <person name="Chen J."/>
            <person name="Shan C."/>
            <person name="Zhang L."/>
            <person name="Zhou Y."/>
            <person name="Wang L."/>
            <person name="Guo W."/>
            <person name="Bai Y."/>
            <person name="Ruan J."/>
            <person name="Shangguan X."/>
            <person name="Mao Y."/>
            <person name="Jiang J."/>
            <person name="Zhu Y."/>
            <person name="Lei J."/>
            <person name="Kang H."/>
            <person name="Chen S."/>
            <person name="He X."/>
            <person name="Wang R."/>
            <person name="Wang Y."/>
            <person name="Chen J."/>
            <person name="Wang L."/>
            <person name="Yu S."/>
            <person name="Wang B."/>
            <person name="Wei J."/>
            <person name="Song S."/>
            <person name="Lu X."/>
            <person name="Gao Z."/>
            <person name="Gu W."/>
            <person name="Deng X."/>
            <person name="Ma D."/>
            <person name="Wang S."/>
            <person name="Liang W."/>
            <person name="Fang L."/>
            <person name="Cai C."/>
            <person name="Zhu X."/>
            <person name="Zhou B."/>
            <person name="Zhang Y."/>
            <person name="Chen Z."/>
            <person name="Xu S."/>
            <person name="Zhu R."/>
            <person name="Wang S."/>
            <person name="Zhang T."/>
            <person name="Zhao G."/>
        </authorList>
    </citation>
    <scope>NUCLEOTIDE SEQUENCE [LARGE SCALE GENOMIC DNA]</scope>
    <source>
        <strain evidence="2">cv. Xinhai21</strain>
        <tissue evidence="1">Leaf</tissue>
    </source>
</reference>
<dbReference type="AlphaFoldDB" id="A0A2P5Y5C9"/>
<organism evidence="1 2">
    <name type="scientific">Gossypium barbadense</name>
    <name type="common">Sea Island cotton</name>
    <name type="synonym">Hibiscus barbadensis</name>
    <dbReference type="NCBI Taxonomy" id="3634"/>
    <lineage>
        <taxon>Eukaryota</taxon>
        <taxon>Viridiplantae</taxon>
        <taxon>Streptophyta</taxon>
        <taxon>Embryophyta</taxon>
        <taxon>Tracheophyta</taxon>
        <taxon>Spermatophyta</taxon>
        <taxon>Magnoliopsida</taxon>
        <taxon>eudicotyledons</taxon>
        <taxon>Gunneridae</taxon>
        <taxon>Pentapetalae</taxon>
        <taxon>rosids</taxon>
        <taxon>malvids</taxon>
        <taxon>Malvales</taxon>
        <taxon>Malvaceae</taxon>
        <taxon>Malvoideae</taxon>
        <taxon>Gossypium</taxon>
    </lineage>
</organism>
<evidence type="ECO:0000313" key="2">
    <source>
        <dbReference type="Proteomes" id="UP000239757"/>
    </source>
</evidence>
<dbReference type="GO" id="GO:0005829">
    <property type="term" value="C:cytosol"/>
    <property type="evidence" value="ECO:0007669"/>
    <property type="project" value="GOC"/>
</dbReference>
<dbReference type="GO" id="GO:0005770">
    <property type="term" value="C:late endosome"/>
    <property type="evidence" value="ECO:0007669"/>
    <property type="project" value="TreeGrafter"/>
</dbReference>
<gene>
    <name evidence="1" type="ORF">GOBAR_AA09878</name>
</gene>
<sequence>MEADIVMNVVEFILENFTEMNKLWIEGVDLEIYKETVLPRVLEQVVNCKDDLAQYYLMDCVVQVFPNEYHL</sequence>
<evidence type="ECO:0000313" key="1">
    <source>
        <dbReference type="EMBL" id="PPS10756.1"/>
    </source>
</evidence>
<dbReference type="PANTHER" id="PTHR11099:SF6">
    <property type="entry name" value="VACUOLAR PROTEIN SORTING-ASSOCIATED PROTEIN 35B"/>
    <property type="match status" value="1"/>
</dbReference>